<gene>
    <name evidence="1" type="ORF">DBB42_26570</name>
</gene>
<proteinExistence type="predicted"/>
<sequence>MMCRQSQIAGLLVCVVTHTLMQIWDCDHSCQAFVQQVRARFLEQYPWLAFSEKSSDSWRKMWTGHPVRAWRMQKLAEIEPGILRILEDPLWPVLHVLWEERRPCNALAHTLYQACFDGRPLRCETVVRRLFDCPAWCHLSIALALLGSDSDKMLMMRKSLQRDFFSYLLLICMQEPGCYVRERLYELLDALILRHMIPPIDDWPADVAGFLEECQAMENFGQWLADQGGSDGWSPRTCAWVHLKWPDRALRDLVQGDGAIDYRVSITCQDKRRVATACARHRALAPYWLGPFSTPFSAFNLL</sequence>
<organism evidence="1 2">
    <name type="scientific">Pseudomonas plecoglossicida</name>
    <dbReference type="NCBI Taxonomy" id="70775"/>
    <lineage>
        <taxon>Bacteria</taxon>
        <taxon>Pseudomonadati</taxon>
        <taxon>Pseudomonadota</taxon>
        <taxon>Gammaproteobacteria</taxon>
        <taxon>Pseudomonadales</taxon>
        <taxon>Pseudomonadaceae</taxon>
        <taxon>Pseudomonas</taxon>
    </lineage>
</organism>
<protein>
    <submittedName>
        <fullName evidence="1">Uncharacterized protein</fullName>
    </submittedName>
</protein>
<dbReference type="Proteomes" id="UP000244874">
    <property type="component" value="Unassembled WGS sequence"/>
</dbReference>
<accession>A0A2R7UB17</accession>
<reference evidence="1 2" key="1">
    <citation type="submission" date="2018-04" db="EMBL/GenBank/DDBJ databases">
        <authorList>
            <person name="Go L.Y."/>
            <person name="Mitchell J.A."/>
        </authorList>
    </citation>
    <scope>NUCLEOTIDE SEQUENCE [LARGE SCALE GENOMIC DNA]</scope>
    <source>
        <strain evidence="1 2">KCJK7865</strain>
    </source>
</reference>
<evidence type="ECO:0000313" key="2">
    <source>
        <dbReference type="Proteomes" id="UP000244874"/>
    </source>
</evidence>
<dbReference type="EMBL" id="QANO01000193">
    <property type="protein sequence ID" value="PTU49211.1"/>
    <property type="molecule type" value="Genomic_DNA"/>
</dbReference>
<name>A0A2R7UB17_PSEDL</name>
<evidence type="ECO:0000313" key="1">
    <source>
        <dbReference type="EMBL" id="PTU49211.1"/>
    </source>
</evidence>
<comment type="caution">
    <text evidence="1">The sequence shown here is derived from an EMBL/GenBank/DDBJ whole genome shotgun (WGS) entry which is preliminary data.</text>
</comment>
<dbReference type="AlphaFoldDB" id="A0A2R7UB17"/>